<dbReference type="Proteomes" id="UP001183643">
    <property type="component" value="Unassembled WGS sequence"/>
</dbReference>
<evidence type="ECO:0000256" key="7">
    <source>
        <dbReference type="ARBA" id="ARBA00022679"/>
    </source>
</evidence>
<evidence type="ECO:0000256" key="5">
    <source>
        <dbReference type="ARBA" id="ARBA00022490"/>
    </source>
</evidence>
<evidence type="ECO:0000256" key="1">
    <source>
        <dbReference type="ARBA" id="ARBA00004496"/>
    </source>
</evidence>
<evidence type="ECO:0000256" key="4">
    <source>
        <dbReference type="ARBA" id="ARBA00013346"/>
    </source>
</evidence>
<dbReference type="PANTHER" id="PTHR11579:SF0">
    <property type="entry name" value="PROTEIN-L-ISOASPARTATE(D-ASPARTATE) O-METHYLTRANSFERASE"/>
    <property type="match status" value="1"/>
</dbReference>
<comment type="similarity">
    <text evidence="2">Belongs to the methyltransferase superfamily. L-isoaspartyl/D-aspartyl protein methyltransferase family.</text>
</comment>
<evidence type="ECO:0000313" key="12">
    <source>
        <dbReference type="EMBL" id="MDR7273980.1"/>
    </source>
</evidence>
<dbReference type="AlphaFoldDB" id="A0AAE3YIA6"/>
<organism evidence="12 13">
    <name type="scientific">Catenuloplanes atrovinosus</name>
    <dbReference type="NCBI Taxonomy" id="137266"/>
    <lineage>
        <taxon>Bacteria</taxon>
        <taxon>Bacillati</taxon>
        <taxon>Actinomycetota</taxon>
        <taxon>Actinomycetes</taxon>
        <taxon>Micromonosporales</taxon>
        <taxon>Micromonosporaceae</taxon>
        <taxon>Catenuloplanes</taxon>
    </lineage>
</organism>
<reference evidence="12" key="1">
    <citation type="submission" date="2023-07" db="EMBL/GenBank/DDBJ databases">
        <title>Sequencing the genomes of 1000 actinobacteria strains.</title>
        <authorList>
            <person name="Klenk H.-P."/>
        </authorList>
    </citation>
    <scope>NUCLEOTIDE SEQUENCE</scope>
    <source>
        <strain evidence="12">DSM 44707</strain>
    </source>
</reference>
<dbReference type="InterPro" id="IPR000682">
    <property type="entry name" value="PCMT"/>
</dbReference>
<dbReference type="GO" id="GO:0004719">
    <property type="term" value="F:protein-L-isoaspartate (D-aspartate) O-methyltransferase activity"/>
    <property type="evidence" value="ECO:0007669"/>
    <property type="project" value="UniProtKB-EC"/>
</dbReference>
<keyword evidence="7 12" id="KW-0808">Transferase</keyword>
<evidence type="ECO:0000256" key="9">
    <source>
        <dbReference type="ARBA" id="ARBA00030757"/>
    </source>
</evidence>
<dbReference type="EMBL" id="JAVDYB010000001">
    <property type="protein sequence ID" value="MDR7273980.1"/>
    <property type="molecule type" value="Genomic_DNA"/>
</dbReference>
<evidence type="ECO:0000256" key="2">
    <source>
        <dbReference type="ARBA" id="ARBA00005369"/>
    </source>
</evidence>
<keyword evidence="5" id="KW-0963">Cytoplasm</keyword>
<keyword evidence="13" id="KW-1185">Reference proteome</keyword>
<dbReference type="SUPFAM" id="SSF53335">
    <property type="entry name" value="S-adenosyl-L-methionine-dependent methyltransferases"/>
    <property type="match status" value="1"/>
</dbReference>
<dbReference type="RefSeq" id="WP_310363109.1">
    <property type="nucleotide sequence ID" value="NZ_JAVDYB010000001.1"/>
</dbReference>
<dbReference type="PANTHER" id="PTHR11579">
    <property type="entry name" value="PROTEIN-L-ISOASPARTATE O-METHYLTRANSFERASE"/>
    <property type="match status" value="1"/>
</dbReference>
<evidence type="ECO:0000256" key="6">
    <source>
        <dbReference type="ARBA" id="ARBA00022603"/>
    </source>
</evidence>
<evidence type="ECO:0000313" key="13">
    <source>
        <dbReference type="Proteomes" id="UP001183643"/>
    </source>
</evidence>
<proteinExistence type="inferred from homology"/>
<dbReference type="GO" id="GO:0005737">
    <property type="term" value="C:cytoplasm"/>
    <property type="evidence" value="ECO:0007669"/>
    <property type="project" value="UniProtKB-SubCell"/>
</dbReference>
<evidence type="ECO:0000256" key="3">
    <source>
        <dbReference type="ARBA" id="ARBA00011890"/>
    </source>
</evidence>
<protein>
    <recommendedName>
        <fullName evidence="4">Protein-L-isoaspartate O-methyltransferase</fullName>
        <ecNumber evidence="3">2.1.1.77</ecNumber>
    </recommendedName>
    <alternativeName>
        <fullName evidence="11">L-isoaspartyl protein carboxyl methyltransferase</fullName>
    </alternativeName>
    <alternativeName>
        <fullName evidence="9">Protein L-isoaspartyl methyltransferase</fullName>
    </alternativeName>
    <alternativeName>
        <fullName evidence="10">Protein-beta-aspartate methyltransferase</fullName>
    </alternativeName>
</protein>
<dbReference type="Pfam" id="PF01135">
    <property type="entry name" value="PCMT"/>
    <property type="match status" value="1"/>
</dbReference>
<evidence type="ECO:0000256" key="11">
    <source>
        <dbReference type="ARBA" id="ARBA00031350"/>
    </source>
</evidence>
<dbReference type="GO" id="GO:0032259">
    <property type="term" value="P:methylation"/>
    <property type="evidence" value="ECO:0007669"/>
    <property type="project" value="UniProtKB-KW"/>
</dbReference>
<name>A0AAE3YIA6_9ACTN</name>
<dbReference type="InterPro" id="IPR029063">
    <property type="entry name" value="SAM-dependent_MTases_sf"/>
</dbReference>
<keyword evidence="8" id="KW-0949">S-adenosyl-L-methionine</keyword>
<dbReference type="Gene3D" id="3.40.50.150">
    <property type="entry name" value="Vaccinia Virus protein VP39"/>
    <property type="match status" value="1"/>
</dbReference>
<accession>A0AAE3YIA6</accession>
<keyword evidence="6 12" id="KW-0489">Methyltransferase</keyword>
<comment type="subcellular location">
    <subcellularLocation>
        <location evidence="1">Cytoplasm</location>
    </subcellularLocation>
</comment>
<sequence length="364" mass="37491">MPGMDRYLEELHAAGVLTDPALAAAFRAVPREIFLASGFHRPDGRVLPGDPGFLETVYRDTVLVTKVHDGVPVSSSSQPSLMAEMLTALHVAPGHRILEIGAGTGYNAALLAALGADVTTVEVQEDVAAAAASALDRAGVTGARVLRADGWDGAPDLAPFDRIIVTVGITGVSAAWPDQLAPSGMIVAPIAHGGLHPVMTVHGTPSGPRARPVSAAGFMTAAGPLSAPHAGSHPPPVRVPLPSPAAGPSLPALNARDYHSLWFAAAVWDRRVTSVPALHADQLGGFGLYEPGPPPSLAALLPDGHLRTLGPAGDRLRHDLAALADRWLTAGSPPLTSWTATLTLAGDPTRPIRVPAAFAPATYE</sequence>
<comment type="caution">
    <text evidence="12">The sequence shown here is derived from an EMBL/GenBank/DDBJ whole genome shotgun (WGS) entry which is preliminary data.</text>
</comment>
<dbReference type="EC" id="2.1.1.77" evidence="3"/>
<evidence type="ECO:0000256" key="8">
    <source>
        <dbReference type="ARBA" id="ARBA00022691"/>
    </source>
</evidence>
<gene>
    <name evidence="12" type="ORF">J2S41_000758</name>
</gene>
<evidence type="ECO:0000256" key="10">
    <source>
        <dbReference type="ARBA" id="ARBA00031323"/>
    </source>
</evidence>